<keyword evidence="1" id="KW-0175">Coiled coil</keyword>
<keyword evidence="4" id="KW-1185">Reference proteome</keyword>
<comment type="caution">
    <text evidence="3">The sequence shown here is derived from an EMBL/GenBank/DDBJ whole genome shotgun (WGS) entry which is preliminary data.</text>
</comment>
<feature type="region of interest" description="Disordered" evidence="2">
    <location>
        <begin position="1"/>
        <end position="51"/>
    </location>
</feature>
<evidence type="ECO:0000313" key="3">
    <source>
        <dbReference type="EMBL" id="KAJ9685016.1"/>
    </source>
</evidence>
<dbReference type="InterPro" id="IPR044759">
    <property type="entry name" value="bZIP_RF2"/>
</dbReference>
<gene>
    <name evidence="3" type="ORF">PVL29_017159</name>
</gene>
<dbReference type="CDD" id="cd14703">
    <property type="entry name" value="bZIP_plant_RF2"/>
    <property type="match status" value="1"/>
</dbReference>
<proteinExistence type="predicted"/>
<dbReference type="GO" id="GO:0003700">
    <property type="term" value="F:DNA-binding transcription factor activity"/>
    <property type="evidence" value="ECO:0007669"/>
    <property type="project" value="InterPro"/>
</dbReference>
<feature type="coiled-coil region" evidence="1">
    <location>
        <begin position="228"/>
        <end position="255"/>
    </location>
</feature>
<sequence length="308" mass="34229">MSRQANLPPRCPFQKKPITRPIHDPIFPNLGNDNELYPRHHKSSSQSSISEEQPAWFDDLLNGPDSNLRGIFHRRSASDSVALLDGVVDHFPSLQPLKDDENSVCDRIGSGLESACMYGPNSPRQRGNQSFSENAIASALSEYVSKSPLEDLDGSFCISGINQFDLKENACGADGELNAETKAVKRHSGQRSRVRKLQYIAELERTVDVYQTLESELAIRVASLLQLRVALSMENSKLKQQLAKLQQQKLIMDGQHKSLRKEVERLKGGLADSINSQIRTYTGSNTGAEAVRSEVSWLKLDVGKLNLD</sequence>
<dbReference type="Proteomes" id="UP001168098">
    <property type="component" value="Unassembled WGS sequence"/>
</dbReference>
<dbReference type="InterPro" id="IPR044797">
    <property type="entry name" value="At4g06598-like"/>
</dbReference>
<name>A0AA39DI33_VITRO</name>
<evidence type="ECO:0000256" key="1">
    <source>
        <dbReference type="SAM" id="Coils"/>
    </source>
</evidence>
<evidence type="ECO:0000256" key="2">
    <source>
        <dbReference type="SAM" id="MobiDB-lite"/>
    </source>
</evidence>
<organism evidence="3 4">
    <name type="scientific">Vitis rotundifolia</name>
    <name type="common">Muscadine grape</name>
    <dbReference type="NCBI Taxonomy" id="103349"/>
    <lineage>
        <taxon>Eukaryota</taxon>
        <taxon>Viridiplantae</taxon>
        <taxon>Streptophyta</taxon>
        <taxon>Embryophyta</taxon>
        <taxon>Tracheophyta</taxon>
        <taxon>Spermatophyta</taxon>
        <taxon>Magnoliopsida</taxon>
        <taxon>eudicotyledons</taxon>
        <taxon>Gunneridae</taxon>
        <taxon>Pentapetalae</taxon>
        <taxon>rosids</taxon>
        <taxon>Vitales</taxon>
        <taxon>Vitaceae</taxon>
        <taxon>Viteae</taxon>
        <taxon>Vitis</taxon>
    </lineage>
</organism>
<dbReference type="EMBL" id="JARBHA010000013">
    <property type="protein sequence ID" value="KAJ9685016.1"/>
    <property type="molecule type" value="Genomic_DNA"/>
</dbReference>
<evidence type="ECO:0000313" key="4">
    <source>
        <dbReference type="Proteomes" id="UP001168098"/>
    </source>
</evidence>
<dbReference type="AlphaFoldDB" id="A0AA39DI33"/>
<protein>
    <submittedName>
        <fullName evidence="3">Uncharacterized protein</fullName>
    </submittedName>
</protein>
<dbReference type="PANTHER" id="PTHR46835:SF4">
    <property type="entry name" value="B-ZIP PROTEIN"/>
    <property type="match status" value="1"/>
</dbReference>
<dbReference type="GO" id="GO:0005634">
    <property type="term" value="C:nucleus"/>
    <property type="evidence" value="ECO:0007669"/>
    <property type="project" value="UniProtKB-ARBA"/>
</dbReference>
<reference evidence="3 4" key="1">
    <citation type="journal article" date="2023" name="BMC Biotechnol.">
        <title>Vitis rotundifolia cv Carlos genome sequencing.</title>
        <authorList>
            <person name="Huff M."/>
            <person name="Hulse-Kemp A."/>
            <person name="Scheffler B."/>
            <person name="Youngblood R."/>
            <person name="Simpson S."/>
            <person name="Babiker E."/>
            <person name="Staton M."/>
        </authorList>
    </citation>
    <scope>NUCLEOTIDE SEQUENCE [LARGE SCALE GENOMIC DNA]</scope>
    <source>
        <tissue evidence="3">Leaf</tissue>
    </source>
</reference>
<dbReference type="PANTHER" id="PTHR46835">
    <property type="entry name" value="BASIC-LEUCINE ZIPPER (BZIP) TRANSCRIPTION FACTOR FAMILY PROTEIN-RELATED"/>
    <property type="match status" value="1"/>
</dbReference>
<accession>A0AA39DI33</accession>